<evidence type="ECO:0000313" key="5">
    <source>
        <dbReference type="Proteomes" id="UP000193355"/>
    </source>
</evidence>
<dbReference type="PANTHER" id="PTHR32347:SF23">
    <property type="entry name" value="BLL5650 PROTEIN"/>
    <property type="match status" value="1"/>
</dbReference>
<dbReference type="Gene3D" id="2.40.50.100">
    <property type="match status" value="1"/>
</dbReference>
<gene>
    <name evidence="4" type="ORF">SAMN06275492_13326</name>
</gene>
<dbReference type="RefSeq" id="WP_085545324.1">
    <property type="nucleotide sequence ID" value="NZ_FXBB01000033.1"/>
</dbReference>
<dbReference type="PANTHER" id="PTHR32347">
    <property type="entry name" value="EFFLUX SYSTEM COMPONENT YKNX-RELATED"/>
    <property type="match status" value="1"/>
</dbReference>
<accession>A0A1X7KPJ3</accession>
<comment type="subcellular location">
    <subcellularLocation>
        <location evidence="1">Cell envelope</location>
    </subcellularLocation>
</comment>
<keyword evidence="3" id="KW-0812">Transmembrane</keyword>
<evidence type="ECO:0000256" key="2">
    <source>
        <dbReference type="ARBA" id="ARBA00023054"/>
    </source>
</evidence>
<dbReference type="GO" id="GO:0030313">
    <property type="term" value="C:cell envelope"/>
    <property type="evidence" value="ECO:0007669"/>
    <property type="project" value="UniProtKB-SubCell"/>
</dbReference>
<dbReference type="Proteomes" id="UP000193355">
    <property type="component" value="Unassembled WGS sequence"/>
</dbReference>
<dbReference type="STRING" id="561720.SAMN06275492_13326"/>
<feature type="transmembrane region" description="Helical" evidence="3">
    <location>
        <begin position="35"/>
        <end position="60"/>
    </location>
</feature>
<name>A0A1X7KPJ3_9BACT</name>
<evidence type="ECO:0000256" key="3">
    <source>
        <dbReference type="SAM" id="Phobius"/>
    </source>
</evidence>
<organism evidence="4 5">
    <name type="scientific">Dethiosulfovibrio salsuginis</name>
    <dbReference type="NCBI Taxonomy" id="561720"/>
    <lineage>
        <taxon>Bacteria</taxon>
        <taxon>Thermotogati</taxon>
        <taxon>Synergistota</taxon>
        <taxon>Synergistia</taxon>
        <taxon>Synergistales</taxon>
        <taxon>Dethiosulfovibrionaceae</taxon>
        <taxon>Dethiosulfovibrio</taxon>
    </lineage>
</organism>
<dbReference type="OrthoDB" id="3084at2"/>
<keyword evidence="3" id="KW-1133">Transmembrane helix</keyword>
<dbReference type="SUPFAM" id="SSF111369">
    <property type="entry name" value="HlyD-like secretion proteins"/>
    <property type="match status" value="1"/>
</dbReference>
<dbReference type="Gene3D" id="1.10.287.470">
    <property type="entry name" value="Helix hairpin bin"/>
    <property type="match status" value="1"/>
</dbReference>
<keyword evidence="3" id="KW-0472">Membrane</keyword>
<dbReference type="EMBL" id="FXBB01000033">
    <property type="protein sequence ID" value="SMG43422.1"/>
    <property type="molecule type" value="Genomic_DNA"/>
</dbReference>
<reference evidence="5" key="1">
    <citation type="submission" date="2017-04" db="EMBL/GenBank/DDBJ databases">
        <authorList>
            <person name="Varghese N."/>
            <person name="Submissions S."/>
        </authorList>
    </citation>
    <scope>NUCLEOTIDE SEQUENCE [LARGE SCALE GENOMIC DNA]</scope>
    <source>
        <strain evidence="5">USBA 82</strain>
    </source>
</reference>
<evidence type="ECO:0000313" key="4">
    <source>
        <dbReference type="EMBL" id="SMG43422.1"/>
    </source>
</evidence>
<keyword evidence="5" id="KW-1185">Reference proteome</keyword>
<dbReference type="AlphaFoldDB" id="A0A1X7KPJ3"/>
<proteinExistence type="predicted"/>
<keyword evidence="2" id="KW-0175">Coiled coil</keyword>
<evidence type="ECO:0000256" key="1">
    <source>
        <dbReference type="ARBA" id="ARBA00004196"/>
    </source>
</evidence>
<sequence>MRVRYTPSESKDPLQDRGVKIPYAPAKRVFPKWRWYLVVLIVSSPLWFFLAKVGLGLVWATSPGIVYMDKTPINSPMSGVIYKVYLREGQKILSGDLMAKIGDPLLDVKRKPLLAEREGLLRYPPVGSASAPIRQAVSLSEKLLNQEKAYLSRIQRLIDQGAATLADLNEALGRVNRAESDLLRARADLALAQVPSAEYRSQMIRLSQIEGELAAMDRLMEDIDLASPISGVVLELFVVENQPLAQGAPMAVVADPHTASIVTFLDPRDLGMVEGGDSIKVRFPGGTTVDAYMDGRPSLAQPTPSSLSTPLTDIRQSVRLKLRTAVPIPDLFLVEGLPVTVHWGARWKWIERWLP</sequence>
<dbReference type="InterPro" id="IPR050465">
    <property type="entry name" value="UPF0194_transport"/>
</dbReference>
<protein>
    <submittedName>
        <fullName evidence="4">Multidrug resistance efflux pump</fullName>
    </submittedName>
</protein>